<gene>
    <name evidence="2" type="primary">DYH1B_2</name>
    <name evidence="2" type="ORF">CM83_39802</name>
</gene>
<feature type="region of interest" description="Disordered" evidence="1">
    <location>
        <begin position="14"/>
        <end position="34"/>
    </location>
</feature>
<reference evidence="2" key="2">
    <citation type="submission" date="2014-07" db="EMBL/GenBank/DDBJ databases">
        <authorList>
            <person name="Hull J."/>
        </authorList>
    </citation>
    <scope>NUCLEOTIDE SEQUENCE</scope>
</reference>
<reference evidence="2" key="1">
    <citation type="journal article" date="2014" name="PLoS ONE">
        <title>Transcriptome-Based Identification of ABC Transporters in the Western Tarnished Plant Bug Lygus hesperus.</title>
        <authorList>
            <person name="Hull J.J."/>
            <person name="Chaney K."/>
            <person name="Geib S.M."/>
            <person name="Fabrick J.A."/>
            <person name="Brent C.S."/>
            <person name="Walsh D."/>
            <person name="Lavine L.C."/>
        </authorList>
    </citation>
    <scope>NUCLEOTIDE SEQUENCE</scope>
</reference>
<sequence length="161" mass="18307">MSVFADAFSDDADNNRNMNVAGHERKQKSLNRVKNGENDIDANEEQRECVNESVYAVGLHAIHDRLSKVNLIDDVMHMDCVTISTIPVKASITEQLGRVEEALHEALRQHTQTAIKQFDEYLYNASSVIERQPTTMDEIGKANKAFVSYREQLPAFERQLQ</sequence>
<dbReference type="AlphaFoldDB" id="A0A0A9YE72"/>
<protein>
    <submittedName>
        <fullName evidence="2">Cytoplasmic dynein 2 heavy chain 1</fullName>
    </submittedName>
</protein>
<dbReference type="EMBL" id="GBHO01013140">
    <property type="protein sequence ID" value="JAG30464.1"/>
    <property type="molecule type" value="Transcribed_RNA"/>
</dbReference>
<accession>A0A0A9YE72</accession>
<proteinExistence type="predicted"/>
<name>A0A0A9YE72_LYGHE</name>
<evidence type="ECO:0000313" key="2">
    <source>
        <dbReference type="EMBL" id="JAG30464.1"/>
    </source>
</evidence>
<organism evidence="2">
    <name type="scientific">Lygus hesperus</name>
    <name type="common">Western plant bug</name>
    <dbReference type="NCBI Taxonomy" id="30085"/>
    <lineage>
        <taxon>Eukaryota</taxon>
        <taxon>Metazoa</taxon>
        <taxon>Ecdysozoa</taxon>
        <taxon>Arthropoda</taxon>
        <taxon>Hexapoda</taxon>
        <taxon>Insecta</taxon>
        <taxon>Pterygota</taxon>
        <taxon>Neoptera</taxon>
        <taxon>Paraneoptera</taxon>
        <taxon>Hemiptera</taxon>
        <taxon>Heteroptera</taxon>
        <taxon>Panheteroptera</taxon>
        <taxon>Cimicomorpha</taxon>
        <taxon>Miridae</taxon>
        <taxon>Mirini</taxon>
        <taxon>Lygus</taxon>
    </lineage>
</organism>
<evidence type="ECO:0000256" key="1">
    <source>
        <dbReference type="SAM" id="MobiDB-lite"/>
    </source>
</evidence>